<feature type="chain" id="PRO_5045907490" description="SRCR domain-containing protein" evidence="8">
    <location>
        <begin position="24"/>
        <end position="2905"/>
    </location>
</feature>
<protein>
    <recommendedName>
        <fullName evidence="9">SRCR domain-containing protein</fullName>
    </recommendedName>
</protein>
<keyword evidence="4" id="KW-0325">Glycoprotein</keyword>
<dbReference type="PROSITE" id="PS00420">
    <property type="entry name" value="SRCR_1"/>
    <property type="match status" value="1"/>
</dbReference>
<gene>
    <name evidence="10" type="ORF">NQ317_003352</name>
</gene>
<dbReference type="SUPFAM" id="SSF56487">
    <property type="entry name" value="SRCR-like"/>
    <property type="match status" value="3"/>
</dbReference>
<keyword evidence="3 5" id="KW-1015">Disulfide bond</keyword>
<dbReference type="SUPFAM" id="SSF56436">
    <property type="entry name" value="C-type lectin-like"/>
    <property type="match status" value="1"/>
</dbReference>
<dbReference type="InterPro" id="IPR035914">
    <property type="entry name" value="Sperma_CUB_dom_sf"/>
</dbReference>
<feature type="compositionally biased region" description="Polar residues" evidence="6">
    <location>
        <begin position="2739"/>
        <end position="2759"/>
    </location>
</feature>
<dbReference type="SMART" id="SM00710">
    <property type="entry name" value="PbH1"/>
    <property type="match status" value="21"/>
</dbReference>
<dbReference type="Pfam" id="PF00530">
    <property type="entry name" value="SRCR"/>
    <property type="match status" value="3"/>
</dbReference>
<evidence type="ECO:0000256" key="5">
    <source>
        <dbReference type="PROSITE-ProRule" id="PRU00196"/>
    </source>
</evidence>
<feature type="region of interest" description="Disordered" evidence="6">
    <location>
        <begin position="2639"/>
        <end position="2658"/>
    </location>
</feature>
<feature type="disulfide bond" evidence="5">
    <location>
        <begin position="1090"/>
        <end position="1100"/>
    </location>
</feature>
<dbReference type="PANTHER" id="PTHR47653">
    <property type="entry name" value="PROTEIN BARK BEETLE"/>
    <property type="match status" value="1"/>
</dbReference>
<evidence type="ECO:0000313" key="10">
    <source>
        <dbReference type="EMBL" id="KAJ8986059.1"/>
    </source>
</evidence>
<feature type="domain" description="SRCR" evidence="9">
    <location>
        <begin position="1017"/>
        <end position="1123"/>
    </location>
</feature>
<feature type="domain" description="SRCR" evidence="9">
    <location>
        <begin position="176"/>
        <end position="280"/>
    </location>
</feature>
<feature type="transmembrane region" description="Helical" evidence="7">
    <location>
        <begin position="2583"/>
        <end position="2607"/>
    </location>
</feature>
<evidence type="ECO:0000256" key="7">
    <source>
        <dbReference type="SAM" id="Phobius"/>
    </source>
</evidence>
<dbReference type="PRINTS" id="PR00258">
    <property type="entry name" value="SPERACTRCPTR"/>
</dbReference>
<dbReference type="EMBL" id="JAPWTJ010000003">
    <property type="protein sequence ID" value="KAJ8986059.1"/>
    <property type="molecule type" value="Genomic_DNA"/>
</dbReference>
<feature type="signal peptide" evidence="8">
    <location>
        <begin position="1"/>
        <end position="23"/>
    </location>
</feature>
<dbReference type="InterPro" id="IPR036772">
    <property type="entry name" value="SRCR-like_dom_sf"/>
</dbReference>
<comment type="caution">
    <text evidence="10">The sequence shown here is derived from an EMBL/GenBank/DDBJ whole genome shotgun (WGS) entry which is preliminary data.</text>
</comment>
<keyword evidence="7" id="KW-1133">Transmembrane helix</keyword>
<evidence type="ECO:0000256" key="3">
    <source>
        <dbReference type="ARBA" id="ARBA00023157"/>
    </source>
</evidence>
<dbReference type="InterPro" id="IPR001190">
    <property type="entry name" value="SRCR"/>
</dbReference>
<name>A0ABQ9K6W5_9CUCU</name>
<proteinExistence type="predicted"/>
<dbReference type="InterPro" id="IPR039448">
    <property type="entry name" value="Beta_helix"/>
</dbReference>
<dbReference type="InterPro" id="IPR053243">
    <property type="entry name" value="SJ_maturation_regulator"/>
</dbReference>
<feature type="disulfide bond" evidence="5">
    <location>
        <begin position="1931"/>
        <end position="1941"/>
    </location>
</feature>
<evidence type="ECO:0000256" key="8">
    <source>
        <dbReference type="SAM" id="SignalP"/>
    </source>
</evidence>
<dbReference type="InterPro" id="IPR011050">
    <property type="entry name" value="Pectin_lyase_fold/virulence"/>
</dbReference>
<accession>A0ABQ9K6W5</accession>
<dbReference type="SMART" id="SM00202">
    <property type="entry name" value="SR"/>
    <property type="match status" value="3"/>
</dbReference>
<evidence type="ECO:0000313" key="11">
    <source>
        <dbReference type="Proteomes" id="UP001162164"/>
    </source>
</evidence>
<keyword evidence="2" id="KW-0677">Repeat</keyword>
<dbReference type="SUPFAM" id="SSF49854">
    <property type="entry name" value="Spermadhesin, CUB domain"/>
    <property type="match status" value="1"/>
</dbReference>
<reference evidence="10" key="1">
    <citation type="journal article" date="2023" name="Insect Mol. Biol.">
        <title>Genome sequencing provides insights into the evolution of gene families encoding plant cell wall-degrading enzymes in longhorned beetles.</title>
        <authorList>
            <person name="Shin N.R."/>
            <person name="Okamura Y."/>
            <person name="Kirsch R."/>
            <person name="Pauchet Y."/>
        </authorList>
    </citation>
    <scope>NUCLEOTIDE SEQUENCE</scope>
    <source>
        <strain evidence="10">MMC_N1</strain>
    </source>
</reference>
<dbReference type="Pfam" id="PF13229">
    <property type="entry name" value="Beta_helix"/>
    <property type="match status" value="1"/>
</dbReference>
<keyword evidence="11" id="KW-1185">Reference proteome</keyword>
<evidence type="ECO:0000256" key="2">
    <source>
        <dbReference type="ARBA" id="ARBA00022737"/>
    </source>
</evidence>
<evidence type="ECO:0000256" key="4">
    <source>
        <dbReference type="ARBA" id="ARBA00023180"/>
    </source>
</evidence>
<keyword evidence="7" id="KW-0472">Membrane</keyword>
<feature type="domain" description="SRCR" evidence="9">
    <location>
        <begin position="1846"/>
        <end position="1968"/>
    </location>
</feature>
<dbReference type="Gene3D" id="3.10.100.10">
    <property type="entry name" value="Mannose-Binding Protein A, subunit A"/>
    <property type="match status" value="1"/>
</dbReference>
<dbReference type="Gene3D" id="2.160.20.10">
    <property type="entry name" value="Single-stranded right-handed beta-helix, Pectin lyase-like"/>
    <property type="match status" value="2"/>
</dbReference>
<keyword evidence="1 8" id="KW-0732">Signal</keyword>
<organism evidence="10 11">
    <name type="scientific">Molorchus minor</name>
    <dbReference type="NCBI Taxonomy" id="1323400"/>
    <lineage>
        <taxon>Eukaryota</taxon>
        <taxon>Metazoa</taxon>
        <taxon>Ecdysozoa</taxon>
        <taxon>Arthropoda</taxon>
        <taxon>Hexapoda</taxon>
        <taxon>Insecta</taxon>
        <taxon>Pterygota</taxon>
        <taxon>Neoptera</taxon>
        <taxon>Endopterygota</taxon>
        <taxon>Coleoptera</taxon>
        <taxon>Polyphaga</taxon>
        <taxon>Cucujiformia</taxon>
        <taxon>Chrysomeloidea</taxon>
        <taxon>Cerambycidae</taxon>
        <taxon>Lamiinae</taxon>
        <taxon>Monochamini</taxon>
        <taxon>Molorchus</taxon>
    </lineage>
</organism>
<dbReference type="InterPro" id="IPR006626">
    <property type="entry name" value="PbH1"/>
</dbReference>
<dbReference type="InterPro" id="IPR012334">
    <property type="entry name" value="Pectin_lyas_fold"/>
</dbReference>
<feature type="region of interest" description="Disordered" evidence="6">
    <location>
        <begin position="2739"/>
        <end position="2795"/>
    </location>
</feature>
<dbReference type="PROSITE" id="PS50287">
    <property type="entry name" value="SRCR_2"/>
    <property type="match status" value="3"/>
</dbReference>
<dbReference type="Proteomes" id="UP001162164">
    <property type="component" value="Unassembled WGS sequence"/>
</dbReference>
<dbReference type="Gene3D" id="3.10.250.10">
    <property type="entry name" value="SRCR-like domain"/>
    <property type="match status" value="3"/>
</dbReference>
<evidence type="ECO:0000256" key="6">
    <source>
        <dbReference type="SAM" id="MobiDB-lite"/>
    </source>
</evidence>
<evidence type="ECO:0000256" key="1">
    <source>
        <dbReference type="ARBA" id="ARBA00022729"/>
    </source>
</evidence>
<dbReference type="InterPro" id="IPR016186">
    <property type="entry name" value="C-type_lectin-like/link_sf"/>
</dbReference>
<dbReference type="InterPro" id="IPR016187">
    <property type="entry name" value="CTDL_fold"/>
</dbReference>
<dbReference type="PANTHER" id="PTHR47653:SF1">
    <property type="entry name" value="DELETED IN MALIGNANT BRAIN TUMORS 1 PROTEIN"/>
    <property type="match status" value="1"/>
</dbReference>
<keyword evidence="7" id="KW-0812">Transmembrane</keyword>
<sequence length="2905" mass="329812">MCNPLRTLLSFSSLFAIFDLVFLQSTTDFYTNEPQFVSQGNPSTEHPGGTIVNDRLTFSKSKSPYWLRNDIIVERDAELIIEPGVTVKVDPQVGITVRGVLTAQVSMAMLLKISLFSYLRLKVYLMRDKAEGKDDAIGRTMAGGIIGAQVEGTEDDRITLTTSEDTTAKNINFPDIRLVDGPTILAGRVQIKHNGKWRSVCTNTKNWTTSDMETACRQLGFQGGTFYNWFSRQMPLNPRLLYEEPKCSGTESSLFDCQWSTRQLGSGVCDYHPDLGIECLPRHDKPLPYWRGIRFEHALNQRVVSLQSTLFMPTSRSWLRYVNVYYAGAGRNQNTTSALQVDGVAPNIDHLEIFSSAYNGINITNPEAPIRINNCIIRNNRGYGIFINSSYGLAHIDGCAISGNGGDGIRYVRAEERPEERADRAGYQDFCQMAVSGQTYPVQMFAEQSIFQIEARDCSKVFSTRYGHFLTLNFIRAVTDRNGSASIEVYDGSSLNHRLITRFPIKNNTRPQSVTTISNQMYIQFRADPGTETVIFLRLVSGLRKSFDVNVSNSDVFDNVGRGVVVDNLRSQIHVYNSSISKNEHVAGVHVTSGVGDVNVTDSRISFNEGDGINITYTGGSRNISRSSISSNKGYGVAIWLNETKETEFIFVNQTTVVQYTEIYKNLDIGVLHGNYCGDALFNITGNSFKNCLNDALEILSCWKNINERTKLQIGHNRFIGNERISLKISPALNLEANIEFNHFRQGTFGGLLIKNKALEEFNVLKNDIVIEQNYFINNTGTYVVNLAPSPYAENQYLLFTRNFVKNNKITEPFQMEDRTAPNLNPRSRVAAPVVIGSSKVIVFRNIIENPESKYEIGSHLDDQSKTINCTYNWLGFSQDENIFSRIFHRYDRYNLAKIIFIPFLLHNSNPLTTKINRHQFYVPKFVSSNSDKIGGEIEGEETITRGRIRGVTLRFPPSVGMMVGGRLDAHGIAPNSIQLTLKEELIHLPDNASYEIETEKYDSETEVVEIEPSVPIRLLGGPSETEGRLQIKINDQWGTVCNYGWTIKNAALVCHQLGYVLNPEDWNLERRDIPAAGTTEKVVLSNVQCDDHDLDITKCKAETVDDFENSCDHDNDVGVRCYETSWAGLRFGALAERTDIQFVEIQRAGLLDYATNSFKPALQMDFARQNLENVRITNNFYHGLGIMYSDIYSESVNIIKNSEFSNNRGAGISMKQLGLNLYNNKIENNFIGIKHNPMLSGLQQREIAGWFIKNEEEANYKPFLIPYNSDQNSIDLQKGETVYLVTSNITGDSISRSYRIRCDPGWVLGIQLINPIENRSSESVVIHDSLLYRDNAEIWILKRDLTVFPTTSSSYGIIMDYVSGTNAFGGTVLVLTPVRAPVQNIRNRIVKGPIPTLSAIRTTIRNNMFGVHASYYNRQLDELGNHFLRKANETMKFINCEITHNLHEAVFVHSPFWDLHSSNLSEVTIMLNKTMIADNGRGFYQFSRDMRASNNLFHYILQDNTIERNKGVGFDISLPYVWKYNENFTHSVYIDNTTWVNNRNFDFTIDGHFAVVNITNSVFKENKCKTGLLALRGMEKKLLIRDNKFTNNNGEYVVEFSSNSQSEIIGNVPAVFIYNELRNNNHVSLSRGIGIFQKDNKDPTYVIGFKGIQKVNVNRNLFSDNTLDYQLVAGIKTAKINNYLNVRENWWGTQNESDIKHRIFDFDDWNDHAIAQFMPYLLEDSFSASYSVSFPSNSIIDLDHLGGRIYEDLILSNRGRPYVINSDITIMPNVTVTVYPNVIMEFTPNIGILVLGSLNARGYLGNEIVMRSASRTASLEAHAILEDTNVRDKRDIETFFGDESIRLCKSQSCAENQNGLLSEGFLEYFNKTTLQWIPMCDSRFTERNAQVVCRELGFNPLNAFFDFGVRIDFHSNSLSRIWTWPEPLQCKGTETKYEDCPIRLNGQQFGHRHQCEWNSNYVFIHCDRESAGSGRYWVTDINFGIRKNFRAGILHGEKSAAIQSIIKSPRINYVEVNNSAFHGIDLISPADTINLLHNDIQNSLGVGINIVSLSGEGRESEESSFTPLRELNIPYNLFSLVDICDTHKEIQIEERIIVYYKYDNHPVNCIKIFRSAYNIKPLGLRFLQLNLFNSTVKYGIPDFIQMYDGDIYNVTSRLIETVTMTSDNSKKLFTSMYPSLSVKLFSNGASSDHGFIAEVVTLPISAIGFNRDVQHNISNSVINNNQLGALLYNSAGEVNPIVTIQRNQFKNNCRKFYGNFTTCKSAIEMDVQNTQTIHFRSNLVEQNQGGLYIKADSRGSATSLRGWIHNNLFVNNSNLPTLYVEGRKSSPYQEVTIYRNYFTRNQAQYHNNIILRQVVSNFTYNYVKRNIGLQNLEVSGFDKVRLNIYQTTSHNGFYNNYAVYRDSKSTVVAGTAGQHYVDNIFFNPDNDYEMITVNRSLDQSDDPKLLEVIYEPFYMNNRTILNGKCPPGWDLVGETCYMYIGSPMTFWEAKAFCQADNASVPYLLGNINYLPIYDFLRRQDEWYLYSEKVWVQHIDRINECTIFAYQSVEVEDCNRRSPFICEIDPKVSISILPYADDIIMISVISSLALALLLIILVVACWWTKSKYRQAQRLERRNSIRQSLHSLRSVGLSQGSFADPGYRRKPNQMSTRSTDTLTKKMISNGSIDSMEKSTYSSSVEDTQSYDVYEAHNPNPTFVPTIEYHKSPGRFDAQYAKPATYDLAYKNEGFRDNSTFATNSNYQSRAESVQDSTTDETPIMPPEDSGVSYPPSEYYNDDTLPLHSGKSDSTLDLKRGIEESNKNYNPNYKRDRPDPNLLQELKNRLPQKPLRPLANILETDFDEPAPKPKTRSKSEVLLETNFDYTPPEGSPVFGQPITDSSRSCLRGSKVLKDLDNVKFTGL</sequence>
<evidence type="ECO:0000259" key="9">
    <source>
        <dbReference type="PROSITE" id="PS50287"/>
    </source>
</evidence>
<dbReference type="SUPFAM" id="SSF51126">
    <property type="entry name" value="Pectin lyase-like"/>
    <property type="match status" value="2"/>
</dbReference>
<comment type="caution">
    <text evidence="5">Lacks conserved residue(s) required for the propagation of feature annotation.</text>
</comment>
<feature type="disulfide bond" evidence="5">
    <location>
        <begin position="247"/>
        <end position="257"/>
    </location>
</feature>